<keyword evidence="3" id="KW-1185">Reference proteome</keyword>
<accession>A0A423SDG7</accession>
<evidence type="ECO:0000313" key="3">
    <source>
        <dbReference type="Proteomes" id="UP000283509"/>
    </source>
</evidence>
<dbReference type="EMBL" id="QCYY01003747">
    <property type="protein sequence ID" value="ROT62244.1"/>
    <property type="molecule type" value="Genomic_DNA"/>
</dbReference>
<feature type="region of interest" description="Disordered" evidence="1">
    <location>
        <begin position="298"/>
        <end position="324"/>
    </location>
</feature>
<evidence type="ECO:0000256" key="1">
    <source>
        <dbReference type="SAM" id="MobiDB-lite"/>
    </source>
</evidence>
<reference evidence="2 3" key="2">
    <citation type="submission" date="2019-01" db="EMBL/GenBank/DDBJ databases">
        <title>The decoding of complex shrimp genome reveals the adaptation for benthos swimmer, frequently molting mechanism and breeding impact on genome.</title>
        <authorList>
            <person name="Sun Y."/>
            <person name="Gao Y."/>
            <person name="Yu Y."/>
        </authorList>
    </citation>
    <scope>NUCLEOTIDE SEQUENCE [LARGE SCALE GENOMIC DNA]</scope>
    <source>
        <tissue evidence="2">Muscle</tissue>
    </source>
</reference>
<dbReference type="Proteomes" id="UP000283509">
    <property type="component" value="Unassembled WGS sequence"/>
</dbReference>
<sequence length="391" mass="43084">MASDRTHGARQNARLLPLSPGSHELYHSPRPSFLPLGLCSPPFALFPFLSLLSPFFYPLPFSSSSFSFPLSSLSFFSLHPHFLSSPFILLSPSHPSSIFSLPFLSPFFPSPSPLFLLTSPFSFLPLSLSPLPLSFPFFLLVRSLSPFPLSLPISPFFSSFSPFPSSSHFPLSSPLSPFPSLLPFFPLSSSLSPTPLSFLFPFFSSFSLSPLLPFFPLSSPLFSSSSPPPPFPLPLASRVLILVYSRRQPPILREEVEAAVEPSKKGKSAGTDNISAELVQAGGQDMVSALLTVCNKTRRTGEWPTPQTPVSGPRPPQERQSTAEPKLLHAEHLKNKRVSELGATRQSRSCFRMLRERFLQRQQDDHEAYSIIANLVRVIATRAVLQTASMA</sequence>
<comment type="caution">
    <text evidence="2">The sequence shown here is derived from an EMBL/GenBank/DDBJ whole genome shotgun (WGS) entry which is preliminary data.</text>
</comment>
<dbReference type="AlphaFoldDB" id="A0A423SDG7"/>
<gene>
    <name evidence="2" type="ORF">C7M84_019915</name>
</gene>
<name>A0A423SDG7_PENVA</name>
<proteinExistence type="predicted"/>
<organism evidence="2 3">
    <name type="scientific">Penaeus vannamei</name>
    <name type="common">Whiteleg shrimp</name>
    <name type="synonym">Litopenaeus vannamei</name>
    <dbReference type="NCBI Taxonomy" id="6689"/>
    <lineage>
        <taxon>Eukaryota</taxon>
        <taxon>Metazoa</taxon>
        <taxon>Ecdysozoa</taxon>
        <taxon>Arthropoda</taxon>
        <taxon>Crustacea</taxon>
        <taxon>Multicrustacea</taxon>
        <taxon>Malacostraca</taxon>
        <taxon>Eumalacostraca</taxon>
        <taxon>Eucarida</taxon>
        <taxon>Decapoda</taxon>
        <taxon>Dendrobranchiata</taxon>
        <taxon>Penaeoidea</taxon>
        <taxon>Penaeidae</taxon>
        <taxon>Penaeus</taxon>
    </lineage>
</organism>
<protein>
    <submittedName>
        <fullName evidence="2">Uncharacterized protein</fullName>
    </submittedName>
</protein>
<reference evidence="2 3" key="1">
    <citation type="submission" date="2018-04" db="EMBL/GenBank/DDBJ databases">
        <authorList>
            <person name="Zhang X."/>
            <person name="Yuan J."/>
            <person name="Li F."/>
            <person name="Xiang J."/>
        </authorList>
    </citation>
    <scope>NUCLEOTIDE SEQUENCE [LARGE SCALE GENOMIC DNA]</scope>
    <source>
        <tissue evidence="2">Muscle</tissue>
    </source>
</reference>
<evidence type="ECO:0000313" key="2">
    <source>
        <dbReference type="EMBL" id="ROT62244.1"/>
    </source>
</evidence>